<dbReference type="PIRSF" id="PIRSF000429">
    <property type="entry name" value="Ac-CoA_Ac_transf"/>
    <property type="match status" value="1"/>
</dbReference>
<proteinExistence type="predicted"/>
<keyword evidence="1" id="KW-0414">Isoprene biosynthesis</keyword>
<dbReference type="GO" id="GO:0016747">
    <property type="term" value="F:acyltransferase activity, transferring groups other than amino-acyl groups"/>
    <property type="evidence" value="ECO:0007669"/>
    <property type="project" value="InterPro"/>
</dbReference>
<evidence type="ECO:0000259" key="2">
    <source>
        <dbReference type="Pfam" id="PF00108"/>
    </source>
</evidence>
<dbReference type="PANTHER" id="PTHR42870:SF6">
    <property type="entry name" value="ACETYL-COA C-ACYLTRANSFERASE"/>
    <property type="match status" value="1"/>
</dbReference>
<dbReference type="InterPro" id="IPR002155">
    <property type="entry name" value="Thiolase"/>
</dbReference>
<dbReference type="SUPFAM" id="SSF53901">
    <property type="entry name" value="Thiolase-like"/>
    <property type="match status" value="1"/>
</dbReference>
<comment type="caution">
    <text evidence="4">The sequence shown here is derived from an EMBL/GenBank/DDBJ whole genome shotgun (WGS) entry which is preliminary data.</text>
</comment>
<dbReference type="Pfam" id="PF00108">
    <property type="entry name" value="Thiolase_N"/>
    <property type="match status" value="1"/>
</dbReference>
<sequence length="387" mass="40456">MRDVAIVGAGQSPYGEHADAGVKELFATAYESMVDSVDDGYDADELDAAYVGSLGVGGYQLGITGASLTSHLGLTGLPVQRVENACASGGFALLDAVHAVGSGASDAVLAAGVEKMLDLSGDRSKYWLGVSGDTEYERLAGMTFAGVYAIAAQRYLAETDAEHEHLSKVAVKNHENGAVNPKAQFQREVSLEKATNAPEIADPLNLFDACPTTDGAACALVVPADEAHEYTDDPVYITGFGGGSDHLALHDRDTITSLSAVREAAESAYDRAGRTPDDIDFAEVHDCFTIAELLAYEDLGFAERGEGWRLIEEGRTRRDGDIPINTSGGLKAKGHPLGATGIGQVVEVFDQLRGDAGERQVDGTVALSHNVGGSGGAATVFIYEVDA</sequence>
<keyword evidence="5" id="KW-1185">Reference proteome</keyword>
<dbReference type="NCBIfam" id="NF004720">
    <property type="entry name" value="PRK06064.1"/>
    <property type="match status" value="1"/>
</dbReference>
<dbReference type="CDD" id="cd00829">
    <property type="entry name" value="SCP-x_thiolase"/>
    <property type="match status" value="1"/>
</dbReference>
<protein>
    <submittedName>
        <fullName evidence="4">Thiolase domain-containing protein</fullName>
    </submittedName>
</protein>
<dbReference type="PANTHER" id="PTHR42870">
    <property type="entry name" value="ACETYL-COA C-ACETYLTRANSFERASE"/>
    <property type="match status" value="1"/>
</dbReference>
<evidence type="ECO:0000313" key="5">
    <source>
        <dbReference type="Proteomes" id="UP000439022"/>
    </source>
</evidence>
<dbReference type="RefSeq" id="WP_151164537.1">
    <property type="nucleotide sequence ID" value="NZ_WKJO01000002.1"/>
</dbReference>
<evidence type="ECO:0000313" key="4">
    <source>
        <dbReference type="EMBL" id="MRX23542.1"/>
    </source>
</evidence>
<dbReference type="AlphaFoldDB" id="A0A6A8GLY1"/>
<feature type="domain" description="Thiolase N-terminal" evidence="2">
    <location>
        <begin position="4"/>
        <end position="224"/>
    </location>
</feature>
<reference evidence="4 5" key="1">
    <citation type="submission" date="2019-11" db="EMBL/GenBank/DDBJ databases">
        <title>Whole genome sequence of Haloferax sp. MBLA0076.</title>
        <authorList>
            <person name="Seo M.-J."/>
            <person name="Cho E.-S."/>
        </authorList>
    </citation>
    <scope>NUCLEOTIDE SEQUENCE [LARGE SCALE GENOMIC DNA]</scope>
    <source>
        <strain evidence="4 5">MBLA0076</strain>
    </source>
</reference>
<evidence type="ECO:0000256" key="1">
    <source>
        <dbReference type="ARBA" id="ARBA00023229"/>
    </source>
</evidence>
<name>A0A6A8GLY1_9EURY</name>
<dbReference type="GO" id="GO:0008299">
    <property type="term" value="P:isoprenoid biosynthetic process"/>
    <property type="evidence" value="ECO:0007669"/>
    <property type="project" value="UniProtKB-KW"/>
</dbReference>
<dbReference type="EMBL" id="WKJO01000002">
    <property type="protein sequence ID" value="MRX23542.1"/>
    <property type="molecule type" value="Genomic_DNA"/>
</dbReference>
<dbReference type="Proteomes" id="UP000439022">
    <property type="component" value="Unassembled WGS sequence"/>
</dbReference>
<evidence type="ECO:0000259" key="3">
    <source>
        <dbReference type="Pfam" id="PF22691"/>
    </source>
</evidence>
<dbReference type="InterPro" id="IPR055140">
    <property type="entry name" value="Thiolase_C_2"/>
</dbReference>
<dbReference type="InterPro" id="IPR016039">
    <property type="entry name" value="Thiolase-like"/>
</dbReference>
<gene>
    <name evidence="4" type="ORF">GJR96_16465</name>
</gene>
<dbReference type="Gene3D" id="3.40.47.10">
    <property type="match status" value="1"/>
</dbReference>
<dbReference type="InterPro" id="IPR020616">
    <property type="entry name" value="Thiolase_N"/>
</dbReference>
<feature type="domain" description="Thiolase C-terminal" evidence="3">
    <location>
        <begin position="241"/>
        <end position="384"/>
    </location>
</feature>
<organism evidence="4 5">
    <name type="scientific">Haloferax litoreum</name>
    <dbReference type="NCBI Taxonomy" id="2666140"/>
    <lineage>
        <taxon>Archaea</taxon>
        <taxon>Methanobacteriati</taxon>
        <taxon>Methanobacteriota</taxon>
        <taxon>Stenosarchaea group</taxon>
        <taxon>Halobacteria</taxon>
        <taxon>Halobacteriales</taxon>
        <taxon>Haloferacaceae</taxon>
        <taxon>Haloferax</taxon>
    </lineage>
</organism>
<dbReference type="Pfam" id="PF22691">
    <property type="entry name" value="Thiolase_C_1"/>
    <property type="match status" value="1"/>
</dbReference>
<accession>A0A6A8GLY1</accession>